<dbReference type="AlphaFoldDB" id="A0A6S6U9E1"/>
<feature type="transmembrane region" description="Helical" evidence="1">
    <location>
        <begin position="122"/>
        <end position="139"/>
    </location>
</feature>
<protein>
    <recommendedName>
        <fullName evidence="3">DUF1761 domain-containing protein</fullName>
    </recommendedName>
</protein>
<dbReference type="EMBL" id="CACVAS010000170">
    <property type="protein sequence ID" value="CAA6828379.1"/>
    <property type="molecule type" value="Genomic_DNA"/>
</dbReference>
<feature type="transmembrane region" description="Helical" evidence="1">
    <location>
        <begin position="12"/>
        <end position="35"/>
    </location>
</feature>
<evidence type="ECO:0008006" key="3">
    <source>
        <dbReference type="Google" id="ProtNLM"/>
    </source>
</evidence>
<reference evidence="2" key="1">
    <citation type="submission" date="2020-01" db="EMBL/GenBank/DDBJ databases">
        <authorList>
            <person name="Meier V. D."/>
            <person name="Meier V D."/>
        </authorList>
    </citation>
    <scope>NUCLEOTIDE SEQUENCE</scope>
    <source>
        <strain evidence="2">HLG_WM_MAG_01</strain>
    </source>
</reference>
<keyword evidence="1" id="KW-1133">Transmembrane helix</keyword>
<dbReference type="Pfam" id="PF08570">
    <property type="entry name" value="DUF1761"/>
    <property type="match status" value="1"/>
</dbReference>
<evidence type="ECO:0000313" key="2">
    <source>
        <dbReference type="EMBL" id="CAA6828379.1"/>
    </source>
</evidence>
<feature type="transmembrane region" description="Helical" evidence="1">
    <location>
        <begin position="56"/>
        <end position="77"/>
    </location>
</feature>
<evidence type="ECO:0000256" key="1">
    <source>
        <dbReference type="SAM" id="Phobius"/>
    </source>
</evidence>
<dbReference type="InterPro" id="IPR013879">
    <property type="entry name" value="DUF1761"/>
</dbReference>
<gene>
    <name evidence="2" type="ORF">HELGO_WM1969</name>
</gene>
<feature type="transmembrane region" description="Helical" evidence="1">
    <location>
        <begin position="89"/>
        <end position="110"/>
    </location>
</feature>
<sequence>MVDIAHMSYLGVFMANVVAFMFGGFWYTVLFGKAWKKEMHINDAKEQAMKDSGSMAKAMIIDFMTGFVSAFVMAYLLHATGMLTVSHALMLSFTIGLGIVGIHMIADGFYNSHSVKLIAINTIHRVLSLMIIAVVYTLLSDFGWQG</sequence>
<keyword evidence="1" id="KW-0812">Transmembrane</keyword>
<accession>A0A6S6U9E1</accession>
<proteinExistence type="predicted"/>
<organism evidence="2">
    <name type="scientific">uncultured Sulfurovum sp</name>
    <dbReference type="NCBI Taxonomy" id="269237"/>
    <lineage>
        <taxon>Bacteria</taxon>
        <taxon>Pseudomonadati</taxon>
        <taxon>Campylobacterota</taxon>
        <taxon>Epsilonproteobacteria</taxon>
        <taxon>Campylobacterales</taxon>
        <taxon>Sulfurovaceae</taxon>
        <taxon>Sulfurovum</taxon>
        <taxon>environmental samples</taxon>
    </lineage>
</organism>
<name>A0A6S6U9E1_9BACT</name>
<keyword evidence="1" id="KW-0472">Membrane</keyword>